<evidence type="ECO:0000313" key="2">
    <source>
        <dbReference type="Proteomes" id="UP000708208"/>
    </source>
</evidence>
<proteinExistence type="predicted"/>
<dbReference type="EMBL" id="CAJVCH010141099">
    <property type="protein sequence ID" value="CAG7726876.1"/>
    <property type="molecule type" value="Genomic_DNA"/>
</dbReference>
<protein>
    <submittedName>
        <fullName evidence="1">Uncharacterized protein</fullName>
    </submittedName>
</protein>
<feature type="non-terminal residue" evidence="1">
    <location>
        <position position="30"/>
    </location>
</feature>
<sequence>MLPLDVPTQGLRIYGPELTDDTDSVLLVNP</sequence>
<accession>A0A8J2P736</accession>
<gene>
    <name evidence="1" type="ORF">AFUS01_LOCUS15755</name>
</gene>
<comment type="caution">
    <text evidence="1">The sequence shown here is derived from an EMBL/GenBank/DDBJ whole genome shotgun (WGS) entry which is preliminary data.</text>
</comment>
<dbReference type="Proteomes" id="UP000708208">
    <property type="component" value="Unassembled WGS sequence"/>
</dbReference>
<name>A0A8J2P736_9HEXA</name>
<keyword evidence="2" id="KW-1185">Reference proteome</keyword>
<dbReference type="AlphaFoldDB" id="A0A8J2P736"/>
<reference evidence="1" key="1">
    <citation type="submission" date="2021-06" db="EMBL/GenBank/DDBJ databases">
        <authorList>
            <person name="Hodson N. C."/>
            <person name="Mongue J. A."/>
            <person name="Jaron S. K."/>
        </authorList>
    </citation>
    <scope>NUCLEOTIDE SEQUENCE</scope>
</reference>
<organism evidence="1 2">
    <name type="scientific">Allacma fusca</name>
    <dbReference type="NCBI Taxonomy" id="39272"/>
    <lineage>
        <taxon>Eukaryota</taxon>
        <taxon>Metazoa</taxon>
        <taxon>Ecdysozoa</taxon>
        <taxon>Arthropoda</taxon>
        <taxon>Hexapoda</taxon>
        <taxon>Collembola</taxon>
        <taxon>Symphypleona</taxon>
        <taxon>Sminthuridae</taxon>
        <taxon>Allacma</taxon>
    </lineage>
</organism>
<evidence type="ECO:0000313" key="1">
    <source>
        <dbReference type="EMBL" id="CAG7726876.1"/>
    </source>
</evidence>